<dbReference type="EMBL" id="MLFT02000008">
    <property type="protein sequence ID" value="PHT39850.1"/>
    <property type="molecule type" value="Genomic_DNA"/>
</dbReference>
<name>A0A2G2W3P7_CAPBA</name>
<gene>
    <name evidence="1" type="ORF">CQW23_18704</name>
</gene>
<proteinExistence type="predicted"/>
<dbReference type="GO" id="GO:0000502">
    <property type="term" value="C:proteasome complex"/>
    <property type="evidence" value="ECO:0007669"/>
    <property type="project" value="UniProtKB-KW"/>
</dbReference>
<dbReference type="InterPro" id="IPR027417">
    <property type="entry name" value="P-loop_NTPase"/>
</dbReference>
<accession>A0A2G2W3P7</accession>
<evidence type="ECO:0000313" key="1">
    <source>
        <dbReference type="EMBL" id="PHT39850.1"/>
    </source>
</evidence>
<organism evidence="1 2">
    <name type="scientific">Capsicum baccatum</name>
    <name type="common">Peruvian pepper</name>
    <dbReference type="NCBI Taxonomy" id="33114"/>
    <lineage>
        <taxon>Eukaryota</taxon>
        <taxon>Viridiplantae</taxon>
        <taxon>Streptophyta</taxon>
        <taxon>Embryophyta</taxon>
        <taxon>Tracheophyta</taxon>
        <taxon>Spermatophyta</taxon>
        <taxon>Magnoliopsida</taxon>
        <taxon>eudicotyledons</taxon>
        <taxon>Gunneridae</taxon>
        <taxon>Pentapetalae</taxon>
        <taxon>asterids</taxon>
        <taxon>lamiids</taxon>
        <taxon>Solanales</taxon>
        <taxon>Solanaceae</taxon>
        <taxon>Solanoideae</taxon>
        <taxon>Capsiceae</taxon>
        <taxon>Capsicum</taxon>
    </lineage>
</organism>
<comment type="caution">
    <text evidence="1">The sequence shown here is derived from an EMBL/GenBank/DDBJ whole genome shotgun (WGS) entry which is preliminary data.</text>
</comment>
<dbReference type="STRING" id="33114.A0A2G2W3P7"/>
<dbReference type="OrthoDB" id="1690966at2759"/>
<dbReference type="AlphaFoldDB" id="A0A2G2W3P7"/>
<protein>
    <submittedName>
        <fullName evidence="1">26S proteasome regulatory subunit 4-like protein B</fullName>
    </submittedName>
</protein>
<reference evidence="2" key="2">
    <citation type="journal article" date="2017" name="J. Anim. Genet.">
        <title>Multiple reference genome sequences of hot pepper reveal the massive evolution of plant disease resistance genes by retroduplication.</title>
        <authorList>
            <person name="Kim S."/>
            <person name="Park J."/>
            <person name="Yeom S.-I."/>
            <person name="Kim Y.-M."/>
            <person name="Seo E."/>
            <person name="Kim K.-T."/>
            <person name="Kim M.-S."/>
            <person name="Lee J.M."/>
            <person name="Cheong K."/>
            <person name="Shin H.-S."/>
            <person name="Kim S.-B."/>
            <person name="Han K."/>
            <person name="Lee J."/>
            <person name="Park M."/>
            <person name="Lee H.-A."/>
            <person name="Lee H.-Y."/>
            <person name="Lee Y."/>
            <person name="Oh S."/>
            <person name="Lee J.H."/>
            <person name="Choi E."/>
            <person name="Choi E."/>
            <person name="Lee S.E."/>
            <person name="Jeon J."/>
            <person name="Kim H."/>
            <person name="Choi G."/>
            <person name="Song H."/>
            <person name="Lee J."/>
            <person name="Lee S.-C."/>
            <person name="Kwon J.-K."/>
            <person name="Lee H.-Y."/>
            <person name="Koo N."/>
            <person name="Hong Y."/>
            <person name="Kim R.W."/>
            <person name="Kang W.-H."/>
            <person name="Huh J.H."/>
            <person name="Kang B.-C."/>
            <person name="Yang T.-J."/>
            <person name="Lee Y.-H."/>
            <person name="Bennetzen J.L."/>
            <person name="Choi D."/>
        </authorList>
    </citation>
    <scope>NUCLEOTIDE SEQUENCE [LARGE SCALE GENOMIC DNA]</scope>
    <source>
        <strain evidence="2">cv. PBC81</strain>
    </source>
</reference>
<sequence>MVNTPIAVRHCYRECSVVADALAKFERGYNAMVFEPPVEMREIIRDRPPLALPVERQQDRPLQLLPREAPFSLRNPEAYILVQTFPLRPISREECANHGICNSVANSTSATFVCVVGSELIQKQLGDGPKLVRDIFRVVDDLSPGIFPPLSVLAVAAKEAKSPVSTF</sequence>
<dbReference type="Proteomes" id="UP000224567">
    <property type="component" value="Unassembled WGS sequence"/>
</dbReference>
<keyword evidence="2" id="KW-1185">Reference proteome</keyword>
<reference evidence="1 2" key="1">
    <citation type="journal article" date="2017" name="Genome Biol.">
        <title>New reference genome sequences of hot pepper reveal the massive evolution of plant disease-resistance genes by retroduplication.</title>
        <authorList>
            <person name="Kim S."/>
            <person name="Park J."/>
            <person name="Yeom S.I."/>
            <person name="Kim Y.M."/>
            <person name="Seo E."/>
            <person name="Kim K.T."/>
            <person name="Kim M.S."/>
            <person name="Lee J.M."/>
            <person name="Cheong K."/>
            <person name="Shin H.S."/>
            <person name="Kim S.B."/>
            <person name="Han K."/>
            <person name="Lee J."/>
            <person name="Park M."/>
            <person name="Lee H.A."/>
            <person name="Lee H.Y."/>
            <person name="Lee Y."/>
            <person name="Oh S."/>
            <person name="Lee J.H."/>
            <person name="Choi E."/>
            <person name="Choi E."/>
            <person name="Lee S.E."/>
            <person name="Jeon J."/>
            <person name="Kim H."/>
            <person name="Choi G."/>
            <person name="Song H."/>
            <person name="Lee J."/>
            <person name="Lee S.C."/>
            <person name="Kwon J.K."/>
            <person name="Lee H.Y."/>
            <person name="Koo N."/>
            <person name="Hong Y."/>
            <person name="Kim R.W."/>
            <person name="Kang W.H."/>
            <person name="Huh J.H."/>
            <person name="Kang B.C."/>
            <person name="Yang T.J."/>
            <person name="Lee Y.H."/>
            <person name="Bennetzen J.L."/>
            <person name="Choi D."/>
        </authorList>
    </citation>
    <scope>NUCLEOTIDE SEQUENCE [LARGE SCALE GENOMIC DNA]</scope>
    <source>
        <strain evidence="2">cv. PBC81</strain>
    </source>
</reference>
<evidence type="ECO:0000313" key="2">
    <source>
        <dbReference type="Proteomes" id="UP000224567"/>
    </source>
</evidence>
<dbReference type="Gene3D" id="3.40.50.300">
    <property type="entry name" value="P-loop containing nucleotide triphosphate hydrolases"/>
    <property type="match status" value="1"/>
</dbReference>